<feature type="compositionally biased region" description="Low complexity" evidence="1">
    <location>
        <begin position="155"/>
        <end position="177"/>
    </location>
</feature>
<dbReference type="InterPro" id="IPR036601">
    <property type="entry name" value="CBM10_sf"/>
</dbReference>
<feature type="compositionally biased region" description="Polar residues" evidence="1">
    <location>
        <begin position="189"/>
        <end position="198"/>
    </location>
</feature>
<feature type="compositionally biased region" description="Basic and acidic residues" evidence="1">
    <location>
        <begin position="8"/>
        <end position="26"/>
    </location>
</feature>
<dbReference type="Proteomes" id="UP001054857">
    <property type="component" value="Unassembled WGS sequence"/>
</dbReference>
<protein>
    <submittedName>
        <fullName evidence="2">Uncharacterized protein</fullName>
    </submittedName>
</protein>
<feature type="region of interest" description="Disordered" evidence="1">
    <location>
        <begin position="148"/>
        <end position="198"/>
    </location>
</feature>
<dbReference type="Gene3D" id="2.30.32.30">
    <property type="entry name" value="CBM10"/>
    <property type="match status" value="1"/>
</dbReference>
<name>A0AAD3DYV1_9CHLO</name>
<feature type="non-terminal residue" evidence="2">
    <location>
        <position position="1"/>
    </location>
</feature>
<dbReference type="GO" id="GO:0005975">
    <property type="term" value="P:carbohydrate metabolic process"/>
    <property type="evidence" value="ECO:0007669"/>
    <property type="project" value="InterPro"/>
</dbReference>
<proteinExistence type="predicted"/>
<sequence>AASLGMRRGVEEQRAAQQRWEGRRTQGPDAAFVAVRDAGRLGGSTSHGHDNANSQQHTGGRRLLDSASWYPSCRNYPAPKSVAQDSSGRFWGSEGGSCIYRDASGNPAKLWDIVPACSSDVTPANIKSTDSAGRFWGWENSRSCAFKDGSGKPLSVDSSSSNNKDSGSGSSVSANSNDPWVSASACTADPTSGNSKTD</sequence>
<gene>
    <name evidence="2" type="ORF">Agub_g11616</name>
</gene>
<organism evidence="2 3">
    <name type="scientific">Astrephomene gubernaculifera</name>
    <dbReference type="NCBI Taxonomy" id="47775"/>
    <lineage>
        <taxon>Eukaryota</taxon>
        <taxon>Viridiplantae</taxon>
        <taxon>Chlorophyta</taxon>
        <taxon>core chlorophytes</taxon>
        <taxon>Chlorophyceae</taxon>
        <taxon>CS clade</taxon>
        <taxon>Chlamydomonadales</taxon>
        <taxon>Astrephomenaceae</taxon>
        <taxon>Astrephomene</taxon>
    </lineage>
</organism>
<evidence type="ECO:0000256" key="1">
    <source>
        <dbReference type="SAM" id="MobiDB-lite"/>
    </source>
</evidence>
<accession>A0AAD3DYV1</accession>
<evidence type="ECO:0000313" key="2">
    <source>
        <dbReference type="EMBL" id="GFR49569.1"/>
    </source>
</evidence>
<comment type="caution">
    <text evidence="2">The sequence shown here is derived from an EMBL/GenBank/DDBJ whole genome shotgun (WGS) entry which is preliminary data.</text>
</comment>
<feature type="compositionally biased region" description="Polar residues" evidence="1">
    <location>
        <begin position="43"/>
        <end position="58"/>
    </location>
</feature>
<reference evidence="2 3" key="1">
    <citation type="journal article" date="2021" name="Sci. Rep.">
        <title>Genome sequencing of the multicellular alga Astrephomene provides insights into convergent evolution of germ-soma differentiation.</title>
        <authorList>
            <person name="Yamashita S."/>
            <person name="Yamamoto K."/>
            <person name="Matsuzaki R."/>
            <person name="Suzuki S."/>
            <person name="Yamaguchi H."/>
            <person name="Hirooka S."/>
            <person name="Minakuchi Y."/>
            <person name="Miyagishima S."/>
            <person name="Kawachi M."/>
            <person name="Toyoda A."/>
            <person name="Nozaki H."/>
        </authorList>
    </citation>
    <scope>NUCLEOTIDE SEQUENCE [LARGE SCALE GENOMIC DNA]</scope>
    <source>
        <strain evidence="2 3">NIES-4017</strain>
    </source>
</reference>
<feature type="region of interest" description="Disordered" evidence="1">
    <location>
        <begin position="1"/>
        <end position="61"/>
    </location>
</feature>
<feature type="non-terminal residue" evidence="2">
    <location>
        <position position="198"/>
    </location>
</feature>
<dbReference type="EMBL" id="BMAR01000031">
    <property type="protein sequence ID" value="GFR49569.1"/>
    <property type="molecule type" value="Genomic_DNA"/>
</dbReference>
<evidence type="ECO:0000313" key="3">
    <source>
        <dbReference type="Proteomes" id="UP001054857"/>
    </source>
</evidence>
<dbReference type="GO" id="GO:0030248">
    <property type="term" value="F:cellulose binding"/>
    <property type="evidence" value="ECO:0007669"/>
    <property type="project" value="InterPro"/>
</dbReference>
<dbReference type="AlphaFoldDB" id="A0AAD3DYV1"/>
<keyword evidence="3" id="KW-1185">Reference proteome</keyword>